<dbReference type="EMBL" id="JABURA010000001">
    <property type="protein sequence ID" value="NUB92932.1"/>
    <property type="molecule type" value="Genomic_DNA"/>
</dbReference>
<sequence length="95" mass="10358">MPGSIDPSDDDVVTRRTLDTSRDAPAIGLVEIVADVDGTDAMELAPIYDRTDDLVADLFESPPEADADAKLEFSYQGYRITVRQDGTVVIRDPSE</sequence>
<dbReference type="RefSeq" id="WP_174702734.1">
    <property type="nucleotide sequence ID" value="NZ_JABURA010000001.1"/>
</dbReference>
<protein>
    <recommendedName>
        <fullName evidence="1">Halobacterial output domain-containing protein</fullName>
    </recommendedName>
</protein>
<proteinExistence type="predicted"/>
<dbReference type="OrthoDB" id="186669at2157"/>
<dbReference type="InterPro" id="IPR040624">
    <property type="entry name" value="HalOD1"/>
</dbReference>
<organism evidence="2 3">
    <name type="scientific">Haloterrigena gelatinilytica</name>
    <dbReference type="NCBI Taxonomy" id="2741724"/>
    <lineage>
        <taxon>Archaea</taxon>
        <taxon>Methanobacteriati</taxon>
        <taxon>Methanobacteriota</taxon>
        <taxon>Stenosarchaea group</taxon>
        <taxon>Halobacteria</taxon>
        <taxon>Halobacteriales</taxon>
        <taxon>Natrialbaceae</taxon>
        <taxon>Haloterrigena</taxon>
    </lineage>
</organism>
<dbReference type="Pfam" id="PF18545">
    <property type="entry name" value="HalOD1"/>
    <property type="match status" value="1"/>
</dbReference>
<evidence type="ECO:0000259" key="1">
    <source>
        <dbReference type="Pfam" id="PF18545"/>
    </source>
</evidence>
<evidence type="ECO:0000313" key="3">
    <source>
        <dbReference type="Proteomes" id="UP000728647"/>
    </source>
</evidence>
<dbReference type="AlphaFoldDB" id="A0A8J8GR00"/>
<name>A0A8J8GR00_9EURY</name>
<reference evidence="2" key="1">
    <citation type="submission" date="2020-06" db="EMBL/GenBank/DDBJ databases">
        <title>Haloterrigena sp. nov., an extremely halophilic archaeon isolated from a saline sediment.</title>
        <authorList>
            <person name="Liu B.-B."/>
        </authorList>
    </citation>
    <scope>NUCLEOTIDE SEQUENCE</scope>
    <source>
        <strain evidence="2">SYSU A121-1</strain>
    </source>
</reference>
<dbReference type="Proteomes" id="UP000728647">
    <property type="component" value="Unassembled WGS sequence"/>
</dbReference>
<feature type="domain" description="Halobacterial output" evidence="1">
    <location>
        <begin position="22"/>
        <end position="91"/>
    </location>
</feature>
<gene>
    <name evidence="2" type="ORF">HT576_18155</name>
</gene>
<evidence type="ECO:0000313" key="2">
    <source>
        <dbReference type="EMBL" id="NUB92932.1"/>
    </source>
</evidence>
<accession>A0A8J8GR00</accession>
<comment type="caution">
    <text evidence="2">The sequence shown here is derived from an EMBL/GenBank/DDBJ whole genome shotgun (WGS) entry which is preliminary data.</text>
</comment>